<dbReference type="Proteomes" id="UP001234297">
    <property type="component" value="Chromosome 4"/>
</dbReference>
<dbReference type="EMBL" id="CM056812">
    <property type="protein sequence ID" value="KAJ8618071.1"/>
    <property type="molecule type" value="Genomic_DNA"/>
</dbReference>
<comment type="caution">
    <text evidence="1">The sequence shown here is derived from an EMBL/GenBank/DDBJ whole genome shotgun (WGS) entry which is preliminary data.</text>
</comment>
<evidence type="ECO:0000313" key="2">
    <source>
        <dbReference type="Proteomes" id="UP001234297"/>
    </source>
</evidence>
<reference evidence="1 2" key="1">
    <citation type="journal article" date="2022" name="Hortic Res">
        <title>A haplotype resolved chromosomal level avocado genome allows analysis of novel avocado genes.</title>
        <authorList>
            <person name="Nath O."/>
            <person name="Fletcher S.J."/>
            <person name="Hayward A."/>
            <person name="Shaw L.M."/>
            <person name="Masouleh A.K."/>
            <person name="Furtado A."/>
            <person name="Henry R.J."/>
            <person name="Mitter N."/>
        </authorList>
    </citation>
    <scope>NUCLEOTIDE SEQUENCE [LARGE SCALE GENOMIC DNA]</scope>
    <source>
        <strain evidence="2">cv. Hass</strain>
    </source>
</reference>
<keyword evidence="2" id="KW-1185">Reference proteome</keyword>
<evidence type="ECO:0000313" key="1">
    <source>
        <dbReference type="EMBL" id="KAJ8618071.1"/>
    </source>
</evidence>
<protein>
    <submittedName>
        <fullName evidence="1">Uncharacterized protein</fullName>
    </submittedName>
</protein>
<name>A0ACC2KAF9_PERAE</name>
<accession>A0ACC2KAF9</accession>
<sequence>MEQGVPARPDPQPRFDRQSAARYYRVLFTMLVTASFLAAVGFSFILCLALHPFLPKFSISSASVSPFNLSSTHLTAKWDIVFSVRNPNILAAGYGSVNASIIYGSTILANTFLFPFSQGKPKETSVTATLSNYVNEDTAGSLAADRAGGSIEFQVRLSSLFLTGTSFCCRVSRHMEVWCEHIPIGFSNQGAGSLSGAPRGCDVRWVPER</sequence>
<organism evidence="1 2">
    <name type="scientific">Persea americana</name>
    <name type="common">Avocado</name>
    <dbReference type="NCBI Taxonomy" id="3435"/>
    <lineage>
        <taxon>Eukaryota</taxon>
        <taxon>Viridiplantae</taxon>
        <taxon>Streptophyta</taxon>
        <taxon>Embryophyta</taxon>
        <taxon>Tracheophyta</taxon>
        <taxon>Spermatophyta</taxon>
        <taxon>Magnoliopsida</taxon>
        <taxon>Magnoliidae</taxon>
        <taxon>Laurales</taxon>
        <taxon>Lauraceae</taxon>
        <taxon>Persea</taxon>
    </lineage>
</organism>
<proteinExistence type="predicted"/>
<gene>
    <name evidence="1" type="ORF">MRB53_014257</name>
</gene>